<dbReference type="AlphaFoldDB" id="A0A9P6ADY0"/>
<evidence type="ECO:0000256" key="3">
    <source>
        <dbReference type="SAM" id="MobiDB-lite"/>
    </source>
</evidence>
<dbReference type="InterPro" id="IPR006887">
    <property type="entry name" value="P4R3-like_central_dom"/>
</dbReference>
<feature type="region of interest" description="Disordered" evidence="3">
    <location>
        <begin position="344"/>
        <end position="428"/>
    </location>
</feature>
<dbReference type="EMBL" id="MU129258">
    <property type="protein sequence ID" value="KAF9504140.1"/>
    <property type="molecule type" value="Genomic_DNA"/>
</dbReference>
<dbReference type="InterPro" id="IPR011993">
    <property type="entry name" value="PH-like_dom_sf"/>
</dbReference>
<dbReference type="Gene3D" id="2.30.29.30">
    <property type="entry name" value="Pleckstrin-homology domain (PH domain)/Phosphotyrosine-binding domain (PTB)"/>
    <property type="match status" value="1"/>
</dbReference>
<sequence length="428" mass="47398">MNIDDDPSTSHEHHVSDSQENGVYELVGVRWTDRGTALCTGVHDEALDQAAIVAKSEIGDVEILRSQVRGFDAYQHQQETLIVWTEPDGTDFALSFQDVEGCAEIWDFILEVQRHLRAKDGDDSSLSPLASGSGSSRSRLTVASIIASRRLPESALGIIGDVEAAIKVVAKTLHGRARICEYILNQDYIKSLIDVMEQAEDLESLTDLRALYSIMHTILSMNDHGMIDYILHEDVFRGVVGILEYDPEFPTHKASYRDFVKNSSKFTQVIEIKDDTVQRKIRQIYQLQYLKDVVLARVLDESTSDVLNTFILFNQSDINNYTTQDATFLADLLRPFTLSEGSGFGAGPIPSTNPTAPNNPNMFNTISLSNERQREQAPSPPPSSTHPPLSSVAATRLDSTRLSASSSDLGRPATSYDFQVKVESQVAT</sequence>
<dbReference type="GO" id="GO:0072542">
    <property type="term" value="F:protein phosphatase activator activity"/>
    <property type="evidence" value="ECO:0007669"/>
    <property type="project" value="TreeGrafter"/>
</dbReference>
<dbReference type="PANTHER" id="PTHR23318">
    <property type="entry name" value="ATP SYNTHASE GAMMA-RELATED"/>
    <property type="match status" value="1"/>
</dbReference>
<keyword evidence="2" id="KW-0539">Nucleus</keyword>
<evidence type="ECO:0000259" key="4">
    <source>
        <dbReference type="Pfam" id="PF04802"/>
    </source>
</evidence>
<feature type="compositionally biased region" description="Low complexity" evidence="3">
    <location>
        <begin position="348"/>
        <end position="365"/>
    </location>
</feature>
<evidence type="ECO:0000256" key="1">
    <source>
        <dbReference type="ARBA" id="ARBA00004123"/>
    </source>
</evidence>
<dbReference type="Pfam" id="PF22972">
    <property type="entry name" value="EVH1_PP4R3"/>
    <property type="match status" value="1"/>
</dbReference>
<dbReference type="PANTHER" id="PTHR23318:SF0">
    <property type="entry name" value="SERINE_THREONINE-PROTEIN PHOSPHATASE 4 REGULATORY SUBUNIT 3"/>
    <property type="match status" value="1"/>
</dbReference>
<name>A0A9P6ADY0_9AGAM</name>
<evidence type="ECO:0008006" key="8">
    <source>
        <dbReference type="Google" id="ProtNLM"/>
    </source>
</evidence>
<dbReference type="GO" id="GO:0005654">
    <property type="term" value="C:nucleoplasm"/>
    <property type="evidence" value="ECO:0007669"/>
    <property type="project" value="TreeGrafter"/>
</dbReference>
<evidence type="ECO:0000256" key="2">
    <source>
        <dbReference type="ARBA" id="ARBA00023242"/>
    </source>
</evidence>
<dbReference type="GO" id="GO:0006974">
    <property type="term" value="P:DNA damage response"/>
    <property type="evidence" value="ECO:0007669"/>
    <property type="project" value="TreeGrafter"/>
</dbReference>
<comment type="subcellular location">
    <subcellularLocation>
        <location evidence="1">Nucleus</location>
    </subcellularLocation>
</comment>
<keyword evidence="7" id="KW-1185">Reference proteome</keyword>
<dbReference type="InterPro" id="IPR051137">
    <property type="entry name" value="PP4R3-like"/>
</dbReference>
<gene>
    <name evidence="6" type="ORF">BS47DRAFT_1355499</name>
</gene>
<dbReference type="Proteomes" id="UP000886523">
    <property type="component" value="Unassembled WGS sequence"/>
</dbReference>
<feature type="domain" description="PP4R3 EVH1-like" evidence="5">
    <location>
        <begin position="23"/>
        <end position="116"/>
    </location>
</feature>
<reference evidence="6" key="1">
    <citation type="journal article" date="2020" name="Nat. Commun.">
        <title>Large-scale genome sequencing of mycorrhizal fungi provides insights into the early evolution of symbiotic traits.</title>
        <authorList>
            <person name="Miyauchi S."/>
            <person name="Kiss E."/>
            <person name="Kuo A."/>
            <person name="Drula E."/>
            <person name="Kohler A."/>
            <person name="Sanchez-Garcia M."/>
            <person name="Morin E."/>
            <person name="Andreopoulos B."/>
            <person name="Barry K.W."/>
            <person name="Bonito G."/>
            <person name="Buee M."/>
            <person name="Carver A."/>
            <person name="Chen C."/>
            <person name="Cichocki N."/>
            <person name="Clum A."/>
            <person name="Culley D."/>
            <person name="Crous P.W."/>
            <person name="Fauchery L."/>
            <person name="Girlanda M."/>
            <person name="Hayes R.D."/>
            <person name="Keri Z."/>
            <person name="LaButti K."/>
            <person name="Lipzen A."/>
            <person name="Lombard V."/>
            <person name="Magnuson J."/>
            <person name="Maillard F."/>
            <person name="Murat C."/>
            <person name="Nolan M."/>
            <person name="Ohm R.A."/>
            <person name="Pangilinan J."/>
            <person name="Pereira M.F."/>
            <person name="Perotto S."/>
            <person name="Peter M."/>
            <person name="Pfister S."/>
            <person name="Riley R."/>
            <person name="Sitrit Y."/>
            <person name="Stielow J.B."/>
            <person name="Szollosi G."/>
            <person name="Zifcakova L."/>
            <person name="Stursova M."/>
            <person name="Spatafora J.W."/>
            <person name="Tedersoo L."/>
            <person name="Vaario L.M."/>
            <person name="Yamada A."/>
            <person name="Yan M."/>
            <person name="Wang P."/>
            <person name="Xu J."/>
            <person name="Bruns T."/>
            <person name="Baldrian P."/>
            <person name="Vilgalys R."/>
            <person name="Dunand C."/>
            <person name="Henrissat B."/>
            <person name="Grigoriev I.V."/>
            <person name="Hibbett D."/>
            <person name="Nagy L.G."/>
            <person name="Martin F.M."/>
        </authorList>
    </citation>
    <scope>NUCLEOTIDE SEQUENCE</scope>
    <source>
        <strain evidence="6">UP504</strain>
    </source>
</reference>
<evidence type="ECO:0000313" key="6">
    <source>
        <dbReference type="EMBL" id="KAF9504140.1"/>
    </source>
</evidence>
<accession>A0A9P6ADY0</accession>
<dbReference type="OrthoDB" id="27483at2759"/>
<protein>
    <recommendedName>
        <fullName evidence="8">Serine/threonine-protein phosphatase 4 regulatory subunit 3-like central domain-containing protein</fullName>
    </recommendedName>
</protein>
<dbReference type="GO" id="GO:0030289">
    <property type="term" value="C:protein phosphatase 4 complex"/>
    <property type="evidence" value="ECO:0007669"/>
    <property type="project" value="TreeGrafter"/>
</dbReference>
<feature type="domain" description="Serine/threonine-protein phosphatase 4 regulatory subunit 3-like central" evidence="4">
    <location>
        <begin position="162"/>
        <end position="337"/>
    </location>
</feature>
<evidence type="ECO:0000313" key="7">
    <source>
        <dbReference type="Proteomes" id="UP000886523"/>
    </source>
</evidence>
<dbReference type="InterPro" id="IPR055236">
    <property type="entry name" value="EVH1_PP4R3"/>
</dbReference>
<organism evidence="6 7">
    <name type="scientific">Hydnum rufescens UP504</name>
    <dbReference type="NCBI Taxonomy" id="1448309"/>
    <lineage>
        <taxon>Eukaryota</taxon>
        <taxon>Fungi</taxon>
        <taxon>Dikarya</taxon>
        <taxon>Basidiomycota</taxon>
        <taxon>Agaricomycotina</taxon>
        <taxon>Agaricomycetes</taxon>
        <taxon>Cantharellales</taxon>
        <taxon>Hydnaceae</taxon>
        <taxon>Hydnum</taxon>
    </lineage>
</organism>
<proteinExistence type="predicted"/>
<evidence type="ECO:0000259" key="5">
    <source>
        <dbReference type="Pfam" id="PF22972"/>
    </source>
</evidence>
<dbReference type="Pfam" id="PF04802">
    <property type="entry name" value="PP4R3"/>
    <property type="match status" value="1"/>
</dbReference>
<comment type="caution">
    <text evidence="6">The sequence shown here is derived from an EMBL/GenBank/DDBJ whole genome shotgun (WGS) entry which is preliminary data.</text>
</comment>